<dbReference type="Pfam" id="PF02221">
    <property type="entry name" value="E1_DerP2_DerF2"/>
    <property type="match status" value="1"/>
</dbReference>
<dbReference type="PANTHER" id="PTHR17357:SF0">
    <property type="entry name" value="GANGLIOSIDE GM2 ACTIVATOR"/>
    <property type="match status" value="1"/>
</dbReference>
<keyword evidence="5" id="KW-1185">Reference proteome</keyword>
<dbReference type="SMART" id="SM00737">
    <property type="entry name" value="ML"/>
    <property type="match status" value="1"/>
</dbReference>
<dbReference type="InterPro" id="IPR003172">
    <property type="entry name" value="ML_dom"/>
</dbReference>
<accession>A0AAQ4DXZ9</accession>
<name>A0AAQ4DXZ9_AMBAM</name>
<dbReference type="PANTHER" id="PTHR17357">
    <property type="entry name" value="GM2 GANGLIOSIDE ACTIVATOR PROTEIN"/>
    <property type="match status" value="1"/>
</dbReference>
<evidence type="ECO:0000256" key="1">
    <source>
        <dbReference type="ARBA" id="ARBA00022729"/>
    </source>
</evidence>
<dbReference type="Gene3D" id="2.70.220.10">
    <property type="entry name" value="Ganglioside GM2 activator"/>
    <property type="match status" value="1"/>
</dbReference>
<keyword evidence="1 2" id="KW-0732">Signal</keyword>
<reference evidence="4 5" key="1">
    <citation type="journal article" date="2023" name="Arcadia Sci">
        <title>De novo assembly of a long-read Amblyomma americanum tick genome.</title>
        <authorList>
            <person name="Chou S."/>
            <person name="Poskanzer K.E."/>
            <person name="Rollins M."/>
            <person name="Thuy-Boun P.S."/>
        </authorList>
    </citation>
    <scope>NUCLEOTIDE SEQUENCE [LARGE SCALE GENOMIC DNA]</scope>
    <source>
        <strain evidence="4">F_SG_1</strain>
        <tissue evidence="4">Salivary glands</tissue>
    </source>
</reference>
<dbReference type="GO" id="GO:0006689">
    <property type="term" value="P:ganglioside catabolic process"/>
    <property type="evidence" value="ECO:0007669"/>
    <property type="project" value="InterPro"/>
</dbReference>
<dbReference type="InterPro" id="IPR028996">
    <property type="entry name" value="GM2-AP"/>
</dbReference>
<dbReference type="SUPFAM" id="SSF63707">
    <property type="entry name" value="Ganglioside M2 (gm2) activator"/>
    <property type="match status" value="1"/>
</dbReference>
<sequence length="164" mass="17143">MIAAALLRTCVGVASASTQTASIRECFAGSASNILVIDDVTASNVKVGSTMTLNYSVELEKEVSGSPQLVFTMTSGSTELPCLGEVGSCTYDICGGTGNIEQQIASPWNNTCPIPPGDYSNSLVVKIPRLAGIFITTDSINVKIEGKNNGQSLGCVQFDIKVEK</sequence>
<feature type="signal peptide" evidence="2">
    <location>
        <begin position="1"/>
        <end position="16"/>
    </location>
</feature>
<organism evidence="4 5">
    <name type="scientific">Amblyomma americanum</name>
    <name type="common">Lone star tick</name>
    <dbReference type="NCBI Taxonomy" id="6943"/>
    <lineage>
        <taxon>Eukaryota</taxon>
        <taxon>Metazoa</taxon>
        <taxon>Ecdysozoa</taxon>
        <taxon>Arthropoda</taxon>
        <taxon>Chelicerata</taxon>
        <taxon>Arachnida</taxon>
        <taxon>Acari</taxon>
        <taxon>Parasitiformes</taxon>
        <taxon>Ixodida</taxon>
        <taxon>Ixodoidea</taxon>
        <taxon>Ixodidae</taxon>
        <taxon>Amblyomminae</taxon>
        <taxon>Amblyomma</taxon>
    </lineage>
</organism>
<dbReference type="AlphaFoldDB" id="A0AAQ4DXZ9"/>
<dbReference type="GO" id="GO:0005319">
    <property type="term" value="F:lipid transporter activity"/>
    <property type="evidence" value="ECO:0007669"/>
    <property type="project" value="TreeGrafter"/>
</dbReference>
<feature type="domain" description="MD-2-related lipid-recognition" evidence="3">
    <location>
        <begin position="23"/>
        <end position="160"/>
    </location>
</feature>
<protein>
    <recommendedName>
        <fullName evidence="3">MD-2-related lipid-recognition domain-containing protein</fullName>
    </recommendedName>
</protein>
<dbReference type="InterPro" id="IPR036846">
    <property type="entry name" value="GM2-AP_sf"/>
</dbReference>
<dbReference type="GO" id="GO:0008047">
    <property type="term" value="F:enzyme activator activity"/>
    <property type="evidence" value="ECO:0007669"/>
    <property type="project" value="InterPro"/>
</dbReference>
<evidence type="ECO:0000313" key="5">
    <source>
        <dbReference type="Proteomes" id="UP001321473"/>
    </source>
</evidence>
<dbReference type="GO" id="GO:0009898">
    <property type="term" value="C:cytoplasmic side of plasma membrane"/>
    <property type="evidence" value="ECO:0007669"/>
    <property type="project" value="TreeGrafter"/>
</dbReference>
<dbReference type="Proteomes" id="UP001321473">
    <property type="component" value="Unassembled WGS sequence"/>
</dbReference>
<proteinExistence type="predicted"/>
<comment type="caution">
    <text evidence="4">The sequence shown here is derived from an EMBL/GenBank/DDBJ whole genome shotgun (WGS) entry which is preliminary data.</text>
</comment>
<evidence type="ECO:0000256" key="2">
    <source>
        <dbReference type="SAM" id="SignalP"/>
    </source>
</evidence>
<gene>
    <name evidence="4" type="ORF">V5799_005879</name>
</gene>
<feature type="chain" id="PRO_5042828185" description="MD-2-related lipid-recognition domain-containing protein" evidence="2">
    <location>
        <begin position="17"/>
        <end position="164"/>
    </location>
</feature>
<evidence type="ECO:0000259" key="3">
    <source>
        <dbReference type="SMART" id="SM00737"/>
    </source>
</evidence>
<dbReference type="EMBL" id="JARKHS020025561">
    <property type="protein sequence ID" value="KAK8767339.1"/>
    <property type="molecule type" value="Genomic_DNA"/>
</dbReference>
<evidence type="ECO:0000313" key="4">
    <source>
        <dbReference type="EMBL" id="KAK8767339.1"/>
    </source>
</evidence>